<dbReference type="RefSeq" id="WP_085366292.1">
    <property type="nucleotide sequence ID" value="NZ_CAUJPZ010000023.1"/>
</dbReference>
<reference evidence="3" key="1">
    <citation type="submission" date="2017-01" db="EMBL/GenBank/DDBJ databases">
        <authorList>
            <person name="Wolfgang W.J."/>
            <person name="Cole J."/>
            <person name="Wroblewski D."/>
            <person name="Mcginnis J."/>
            <person name="Musser K.A."/>
        </authorList>
    </citation>
    <scope>NUCLEOTIDE SEQUENCE [LARGE SCALE GENOMIC DNA]</scope>
    <source>
        <strain evidence="3">DSM 19151</strain>
    </source>
</reference>
<dbReference type="AlphaFoldDB" id="A0A1X3D6L4"/>
<dbReference type="EMBL" id="MTBO01000022">
    <property type="protein sequence ID" value="OSI15543.1"/>
    <property type="molecule type" value="Genomic_DNA"/>
</dbReference>
<dbReference type="InterPro" id="IPR053733">
    <property type="entry name" value="Heme_Transport_Util_sf"/>
</dbReference>
<dbReference type="InterPro" id="IPR010413">
    <property type="entry name" value="HutX-like"/>
</dbReference>
<evidence type="ECO:0000313" key="3">
    <source>
        <dbReference type="Proteomes" id="UP000193118"/>
    </source>
</evidence>
<dbReference type="Gene3D" id="3.40.1570.10">
    <property type="entry name" value="HemS/ChuS/ChuX like domains"/>
    <property type="match status" value="2"/>
</dbReference>
<dbReference type="SUPFAM" id="SSF144064">
    <property type="entry name" value="Heme iron utilization protein-like"/>
    <property type="match status" value="1"/>
</dbReference>
<dbReference type="OrthoDB" id="316630at2"/>
<dbReference type="Pfam" id="PF05171">
    <property type="entry name" value="HemS"/>
    <property type="match status" value="1"/>
</dbReference>
<dbReference type="CDD" id="cd16831">
    <property type="entry name" value="HemS-like_C"/>
    <property type="match status" value="1"/>
</dbReference>
<dbReference type="Pfam" id="PF06228">
    <property type="entry name" value="ChuX_HutX"/>
    <property type="match status" value="1"/>
</dbReference>
<gene>
    <name evidence="2" type="ORF">BWD09_08690</name>
</gene>
<dbReference type="GeneID" id="94580830"/>
<dbReference type="CDD" id="cd16830">
    <property type="entry name" value="HemS-like_N"/>
    <property type="match status" value="1"/>
</dbReference>
<feature type="domain" description="Haemin-degrading HemS/ChuX" evidence="1">
    <location>
        <begin position="208"/>
        <end position="341"/>
    </location>
</feature>
<proteinExistence type="predicted"/>
<accession>A0A1X3D6L4</accession>
<dbReference type="Proteomes" id="UP000193118">
    <property type="component" value="Unassembled WGS sequence"/>
</dbReference>
<dbReference type="GO" id="GO:0006826">
    <property type="term" value="P:iron ion transport"/>
    <property type="evidence" value="ECO:0007669"/>
    <property type="project" value="InterPro"/>
</dbReference>
<name>A0A1X3D6L4_9NEIS</name>
<sequence length="346" mass="38473">MNLWQQYQANKAGKQGVYFPREGAAELGVSEGALIADAPESVYLGGKENIRDIVLKLHTLGRVQCVVRNSVCVHEKQGVYENVSMAPTSGIALNIGGIDLRIFPARWHHTLAVTTRDGGKVSRSVQFYDEFGVAVQKVFLKEEGKEAEWQALLAAFGRSGKPAFQSGGLPPVEAAAALTPEKEAAFQERWNELKDVHHFGGLLETFNLDRQTAYRHAPAGTTRLLTQEAWQQVLEQAKEQGLEIMIFAGNRGIVQIQTGKVHNLVRARGYLNILDGQEEGFSLHLKDDEIAETWVVRRPIRDGFVTCVEGFDSRRKTVIQIFGRRQEGEPELAAWREITDGLLQAV</sequence>
<dbReference type="STRING" id="194197.BWD09_08690"/>
<evidence type="ECO:0000259" key="1">
    <source>
        <dbReference type="Pfam" id="PF05171"/>
    </source>
</evidence>
<dbReference type="InterPro" id="IPR007845">
    <property type="entry name" value="HemS/ChuX_dom"/>
</dbReference>
<protein>
    <submittedName>
        <fullName evidence="2">Hemin-degrading factor</fullName>
    </submittedName>
</protein>
<evidence type="ECO:0000313" key="2">
    <source>
        <dbReference type="EMBL" id="OSI15543.1"/>
    </source>
</evidence>
<comment type="caution">
    <text evidence="2">The sequence shown here is derived from an EMBL/GenBank/DDBJ whole genome shotgun (WGS) entry which is preliminary data.</text>
</comment>
<keyword evidence="3" id="KW-1185">Reference proteome</keyword>
<organism evidence="2 3">
    <name type="scientific">Neisseria dentiae</name>
    <dbReference type="NCBI Taxonomy" id="194197"/>
    <lineage>
        <taxon>Bacteria</taxon>
        <taxon>Pseudomonadati</taxon>
        <taxon>Pseudomonadota</taxon>
        <taxon>Betaproteobacteria</taxon>
        <taxon>Neisseriales</taxon>
        <taxon>Neisseriaceae</taxon>
        <taxon>Neisseria</taxon>
    </lineage>
</organism>